<organism evidence="7 8">
    <name type="scientific">Quercus lobata</name>
    <name type="common">Valley oak</name>
    <dbReference type="NCBI Taxonomy" id="97700"/>
    <lineage>
        <taxon>Eukaryota</taxon>
        <taxon>Viridiplantae</taxon>
        <taxon>Streptophyta</taxon>
        <taxon>Embryophyta</taxon>
        <taxon>Tracheophyta</taxon>
        <taxon>Spermatophyta</taxon>
        <taxon>Magnoliopsida</taxon>
        <taxon>eudicotyledons</taxon>
        <taxon>Gunneridae</taxon>
        <taxon>Pentapetalae</taxon>
        <taxon>rosids</taxon>
        <taxon>fabids</taxon>
        <taxon>Fagales</taxon>
        <taxon>Fagaceae</taxon>
        <taxon>Quercus</taxon>
    </lineage>
</organism>
<dbReference type="GO" id="GO:0003677">
    <property type="term" value="F:DNA binding"/>
    <property type="evidence" value="ECO:0007669"/>
    <property type="project" value="InterPro"/>
</dbReference>
<evidence type="ECO:0000256" key="5">
    <source>
        <dbReference type="SAM" id="MobiDB-lite"/>
    </source>
</evidence>
<keyword evidence="1" id="KW-0479">Metal-binding</keyword>
<dbReference type="InParanoid" id="A0A7N2N0K5"/>
<keyword evidence="8" id="KW-1185">Reference proteome</keyword>
<evidence type="ECO:0000313" key="7">
    <source>
        <dbReference type="EnsemblPlants" id="QL12p001487:mrna:CDS:2"/>
    </source>
</evidence>
<evidence type="ECO:0000313" key="8">
    <source>
        <dbReference type="Proteomes" id="UP000594261"/>
    </source>
</evidence>
<dbReference type="EnsemblPlants" id="QL12p001461:mrna">
    <property type="protein sequence ID" value="QL12p001461:mrna:CDS:2"/>
    <property type="gene ID" value="QL12p001461"/>
</dbReference>
<protein>
    <recommendedName>
        <fullName evidence="6">BED-type domain-containing protein</fullName>
    </recommendedName>
</protein>
<feature type="compositionally biased region" description="Acidic residues" evidence="5">
    <location>
        <begin position="116"/>
        <end position="126"/>
    </location>
</feature>
<evidence type="ECO:0000256" key="3">
    <source>
        <dbReference type="ARBA" id="ARBA00022833"/>
    </source>
</evidence>
<evidence type="ECO:0000256" key="1">
    <source>
        <dbReference type="ARBA" id="ARBA00022723"/>
    </source>
</evidence>
<sequence>MAHHSSGDLAWAHARAGASSASVASAPARSDDPTWAHARAVPNAKNNTICLHCNKLIKGGGITRLKYHLAGIRGQVEPCKKASSDIRFQMKQMIEDLKKSKQTKKRIQLEIGNPYDVDEEEEEDDEVRVVEKSPPQTLGKRKSRGKDVDNDMSQIRGKKKIKNYFAPKTTPGAQPSIRSALATKAMIDSIAAIGPGFKGPSFYELRGPLLKNVVHEVNDFLLYIKNDWKVYGCLLMSNGWTNQKQQPIMNFLVYCPRGAMFLKSIDTSSLTKDAENLFNIFDYVVQEIGVEYIVQLITNNASAYKKAGKKLQQKYGTLFWSPCAAHCIDLMLENIANPRWFPLIDEAIKKAKKITKFIYNHGVVLDLMRQDFTNGRDLCRPAITRFATNFLSLQSMLRFKKEVRQMFTCDKWLSCPHAKTAVGKEISKIVLEDYAFWSQCKHIVKVSKPLVRVLRLVDRDEKPAMGYLYEAMDKAKEEIKRRLKNKISLYGHYVRVIDTRWDKQLHSPLHAAGCFLNHAIYFRPSFKRQNEVQRGLLSTLMSLVPDPDIQDKISSQLDEYKKSIGDFGTLLAIRQREGLNPGKH</sequence>
<dbReference type="Gramene" id="QL12p001487:mrna">
    <property type="protein sequence ID" value="QL12p001487:mrna:CDS:2"/>
    <property type="gene ID" value="QL12p001487"/>
</dbReference>
<dbReference type="AlphaFoldDB" id="A0A7N2N0K5"/>
<dbReference type="PANTHER" id="PTHR32166:SF122">
    <property type="entry name" value="OS09G0499600 PROTEIN"/>
    <property type="match status" value="1"/>
</dbReference>
<dbReference type="GO" id="GO:0008270">
    <property type="term" value="F:zinc ion binding"/>
    <property type="evidence" value="ECO:0007669"/>
    <property type="project" value="UniProtKB-KW"/>
</dbReference>
<proteinExistence type="predicted"/>
<dbReference type="EMBL" id="LRBV02000012">
    <property type="status" value="NOT_ANNOTATED_CDS"/>
    <property type="molecule type" value="Genomic_DNA"/>
</dbReference>
<evidence type="ECO:0000256" key="4">
    <source>
        <dbReference type="PROSITE-ProRule" id="PRU00027"/>
    </source>
</evidence>
<keyword evidence="2 4" id="KW-0863">Zinc-finger</keyword>
<evidence type="ECO:0000256" key="2">
    <source>
        <dbReference type="ARBA" id="ARBA00022771"/>
    </source>
</evidence>
<reference evidence="7 8" key="1">
    <citation type="journal article" date="2016" name="G3 (Bethesda)">
        <title>First Draft Assembly and Annotation of the Genome of a California Endemic Oak Quercus lobata Nee (Fagaceae).</title>
        <authorList>
            <person name="Sork V.L."/>
            <person name="Fitz-Gibbon S.T."/>
            <person name="Puiu D."/>
            <person name="Crepeau M."/>
            <person name="Gugger P.F."/>
            <person name="Sherman R."/>
            <person name="Stevens K."/>
            <person name="Langley C.H."/>
            <person name="Pellegrini M."/>
            <person name="Salzberg S.L."/>
        </authorList>
    </citation>
    <scope>NUCLEOTIDE SEQUENCE [LARGE SCALE GENOMIC DNA]</scope>
    <source>
        <strain evidence="8">cv. SW786</strain>
    </source>
</reference>
<dbReference type="Pfam" id="PF02892">
    <property type="entry name" value="zf-BED"/>
    <property type="match status" value="1"/>
</dbReference>
<dbReference type="InterPro" id="IPR012337">
    <property type="entry name" value="RNaseH-like_sf"/>
</dbReference>
<keyword evidence="3" id="KW-0862">Zinc</keyword>
<feature type="domain" description="BED-type" evidence="6">
    <location>
        <begin position="29"/>
        <end position="86"/>
    </location>
</feature>
<feature type="region of interest" description="Disordered" evidence="5">
    <location>
        <begin position="116"/>
        <end position="153"/>
    </location>
</feature>
<dbReference type="SUPFAM" id="SSF53098">
    <property type="entry name" value="Ribonuclease H-like"/>
    <property type="match status" value="1"/>
</dbReference>
<dbReference type="PANTHER" id="PTHR32166">
    <property type="entry name" value="OSJNBA0013A04.12 PROTEIN"/>
    <property type="match status" value="1"/>
</dbReference>
<dbReference type="InterPro" id="IPR003656">
    <property type="entry name" value="Znf_BED"/>
</dbReference>
<accession>A0A7N2N0K5</accession>
<reference evidence="7" key="2">
    <citation type="submission" date="2021-01" db="UniProtKB">
        <authorList>
            <consortium name="EnsemblPlants"/>
        </authorList>
    </citation>
    <scope>IDENTIFICATION</scope>
</reference>
<name>A0A7N2N0K5_QUELO</name>
<dbReference type="InterPro" id="IPR007021">
    <property type="entry name" value="DUF659"/>
</dbReference>
<dbReference type="Proteomes" id="UP000594261">
    <property type="component" value="Chromosome 12"/>
</dbReference>
<dbReference type="Gramene" id="QL12p001461:mrna">
    <property type="protein sequence ID" value="QL12p001461:mrna:CDS:2"/>
    <property type="gene ID" value="QL12p001461"/>
</dbReference>
<dbReference type="EnsemblPlants" id="QL12p001487:mrna">
    <property type="protein sequence ID" value="QL12p001487:mrna:CDS:2"/>
    <property type="gene ID" value="QL12p001487"/>
</dbReference>
<dbReference type="PROSITE" id="PS50808">
    <property type="entry name" value="ZF_BED"/>
    <property type="match status" value="1"/>
</dbReference>
<dbReference type="Pfam" id="PF04937">
    <property type="entry name" value="DUF659"/>
    <property type="match status" value="1"/>
</dbReference>
<evidence type="ECO:0000259" key="6">
    <source>
        <dbReference type="PROSITE" id="PS50808"/>
    </source>
</evidence>